<dbReference type="OrthoDB" id="9795222at2"/>
<evidence type="ECO:0000256" key="5">
    <source>
        <dbReference type="SAM" id="SignalP"/>
    </source>
</evidence>
<evidence type="ECO:0000313" key="7">
    <source>
        <dbReference type="EMBL" id="RAW00045.1"/>
    </source>
</evidence>
<dbReference type="InterPro" id="IPR011050">
    <property type="entry name" value="Pectin_lyase_fold/virulence"/>
</dbReference>
<keyword evidence="8" id="KW-1185">Reference proteome</keyword>
<accession>A0A364Y070</accession>
<dbReference type="RefSeq" id="WP_112747883.1">
    <property type="nucleotide sequence ID" value="NZ_QMFY01000008.1"/>
</dbReference>
<dbReference type="Pfam" id="PF12708">
    <property type="entry name" value="Pect-lyase_RHGA_epim"/>
    <property type="match status" value="1"/>
</dbReference>
<keyword evidence="3 4" id="KW-0326">Glycosidase</keyword>
<comment type="caution">
    <text evidence="7">The sequence shown here is derived from an EMBL/GenBank/DDBJ whole genome shotgun (WGS) entry which is preliminary data.</text>
</comment>
<feature type="domain" description="Rhamnogalacturonase A/B/Epimerase-like pectate lyase" evidence="6">
    <location>
        <begin position="46"/>
        <end position="103"/>
    </location>
</feature>
<evidence type="ECO:0000256" key="4">
    <source>
        <dbReference type="RuleBase" id="RU361169"/>
    </source>
</evidence>
<name>A0A364Y070_9BACT</name>
<dbReference type="PANTHER" id="PTHR31339:SF9">
    <property type="entry name" value="PLASMIN AND FIBRONECTIN-BINDING PROTEIN A"/>
    <property type="match status" value="1"/>
</dbReference>
<reference evidence="7 8" key="1">
    <citation type="submission" date="2018-06" db="EMBL/GenBank/DDBJ databases">
        <title>Chryseolinea flavus sp. nov., a member of the phylum Bacteroidetes isolated from soil.</title>
        <authorList>
            <person name="Li Y."/>
            <person name="Wang J."/>
        </authorList>
    </citation>
    <scope>NUCLEOTIDE SEQUENCE [LARGE SCALE GENOMIC DNA]</scope>
    <source>
        <strain evidence="7 8">SDU1-6</strain>
    </source>
</reference>
<dbReference type="PROSITE" id="PS00502">
    <property type="entry name" value="POLYGALACTURONASE"/>
    <property type="match status" value="1"/>
</dbReference>
<protein>
    <submittedName>
        <fullName evidence="7">Glycoside hydrolase family 28 protein</fullName>
    </submittedName>
</protein>
<dbReference type="AlphaFoldDB" id="A0A364Y070"/>
<feature type="signal peptide" evidence="5">
    <location>
        <begin position="1"/>
        <end position="20"/>
    </location>
</feature>
<dbReference type="GO" id="GO:0005975">
    <property type="term" value="P:carbohydrate metabolic process"/>
    <property type="evidence" value="ECO:0007669"/>
    <property type="project" value="InterPro"/>
</dbReference>
<proteinExistence type="inferred from homology"/>
<dbReference type="Pfam" id="PF00295">
    <property type="entry name" value="Glyco_hydro_28"/>
    <property type="match status" value="1"/>
</dbReference>
<dbReference type="EMBL" id="QMFY01000008">
    <property type="protein sequence ID" value="RAW00045.1"/>
    <property type="molecule type" value="Genomic_DNA"/>
</dbReference>
<dbReference type="Gene3D" id="2.160.20.10">
    <property type="entry name" value="Single-stranded right-handed beta-helix, Pectin lyase-like"/>
    <property type="match status" value="1"/>
</dbReference>
<feature type="chain" id="PRO_5016742756" evidence="5">
    <location>
        <begin position="21"/>
        <end position="549"/>
    </location>
</feature>
<dbReference type="SMART" id="SM00710">
    <property type="entry name" value="PbH1"/>
    <property type="match status" value="6"/>
</dbReference>
<organism evidence="7 8">
    <name type="scientific">Pseudochryseolinea flava</name>
    <dbReference type="NCBI Taxonomy" id="2059302"/>
    <lineage>
        <taxon>Bacteria</taxon>
        <taxon>Pseudomonadati</taxon>
        <taxon>Bacteroidota</taxon>
        <taxon>Cytophagia</taxon>
        <taxon>Cytophagales</taxon>
        <taxon>Fulvivirgaceae</taxon>
        <taxon>Pseudochryseolinea</taxon>
    </lineage>
</organism>
<dbReference type="Proteomes" id="UP000251889">
    <property type="component" value="Unassembled WGS sequence"/>
</dbReference>
<comment type="similarity">
    <text evidence="1 4">Belongs to the glycosyl hydrolase 28 family.</text>
</comment>
<dbReference type="GO" id="GO:0004650">
    <property type="term" value="F:polygalacturonase activity"/>
    <property type="evidence" value="ECO:0007669"/>
    <property type="project" value="InterPro"/>
</dbReference>
<evidence type="ECO:0000259" key="6">
    <source>
        <dbReference type="Pfam" id="PF12708"/>
    </source>
</evidence>
<evidence type="ECO:0000256" key="2">
    <source>
        <dbReference type="ARBA" id="ARBA00022801"/>
    </source>
</evidence>
<evidence type="ECO:0000256" key="3">
    <source>
        <dbReference type="ARBA" id="ARBA00023295"/>
    </source>
</evidence>
<evidence type="ECO:0000313" key="8">
    <source>
        <dbReference type="Proteomes" id="UP000251889"/>
    </source>
</evidence>
<dbReference type="SUPFAM" id="SSF51126">
    <property type="entry name" value="Pectin lyase-like"/>
    <property type="match status" value="1"/>
</dbReference>
<dbReference type="InterPro" id="IPR012334">
    <property type="entry name" value="Pectin_lyas_fold"/>
</dbReference>
<dbReference type="PANTHER" id="PTHR31339">
    <property type="entry name" value="PECTIN LYASE-RELATED"/>
    <property type="match status" value="1"/>
</dbReference>
<gene>
    <name evidence="7" type="ORF">DQQ10_15945</name>
</gene>
<dbReference type="InterPro" id="IPR051801">
    <property type="entry name" value="GH28_Enzymes"/>
</dbReference>
<keyword evidence="2 4" id="KW-0378">Hydrolase</keyword>
<dbReference type="InterPro" id="IPR000743">
    <property type="entry name" value="Glyco_hydro_28"/>
</dbReference>
<evidence type="ECO:0000256" key="1">
    <source>
        <dbReference type="ARBA" id="ARBA00008834"/>
    </source>
</evidence>
<dbReference type="InterPro" id="IPR006626">
    <property type="entry name" value="PbH1"/>
</dbReference>
<sequence length="549" mass="59673">MMMMKHVLVFFLFTFSVASAQEIVYKDLPFAMSPVTAPVFPDRKSSVTDFGAVGDGVTVNTAAFNSAIETLANKGGGTLLIPRGIWLTGPITLKSNINLHTEAGALIIFTKNMDDYPLVETSFEGLNTTRCLSPINGKDLTNIAITGAGVFDGSGDAWRHVKKSKLTGDQWKKLVASGGVLNEAGNTWYPTEKAKKGALLTANFNVPDLKTNEELEAIKDFLRPVMVSIVKCKNVLLDGPTFQNSPAWCLHPLMSENIIIRNLTVRNPWYSQNGDGLDLESCSNVIIDNCSFDVGDDAICIKSGKDKDGRARAMPTQNVVVNNCVVYHGHGGFVVGSEMSGGVRNIKVQHCTFIGTDVGLRFKSTRGRGGVVEKIFIEDINMIDIPAEALLFDLYYSGNSPVPTVEEKFEDKEKLAKLLPAVTEETPSFRDITINNVQCRGAGRAMFMQGLPEMNLKNIKVSNVKIVSTKGIEVTEADGIVFDNISIQPEVGAALALKNTKNISFTNFVPVKQNAVTISGVNTQNVRLEKNNIAVTVSEEVNKKAVTLK</sequence>
<dbReference type="InterPro" id="IPR024535">
    <property type="entry name" value="RHGA/B-epi-like_pectate_lyase"/>
</dbReference>
<keyword evidence="5" id="KW-0732">Signal</keyword>